<dbReference type="PANTHER" id="PTHR34947">
    <property type="entry name" value="TRANSMEMBRANE PROTEIN"/>
    <property type="match status" value="1"/>
</dbReference>
<dbReference type="AlphaFoldDB" id="A0A1S4A892"/>
<proteinExistence type="predicted"/>
<keyword evidence="1" id="KW-1185">Reference proteome</keyword>
<accession>A0A1S4A892</accession>
<dbReference type="PANTHER" id="PTHR34947:SF4">
    <property type="entry name" value="TRANSMEMBRANE PROTEIN"/>
    <property type="match status" value="1"/>
</dbReference>
<reference evidence="1" key="1">
    <citation type="journal article" date="2014" name="Nat. Commun.">
        <title>The tobacco genome sequence and its comparison with those of tomato and potato.</title>
        <authorList>
            <person name="Sierro N."/>
            <person name="Battey J.N."/>
            <person name="Ouadi S."/>
            <person name="Bakaher N."/>
            <person name="Bovet L."/>
            <person name="Willig A."/>
            <person name="Goepfert S."/>
            <person name="Peitsch M.C."/>
            <person name="Ivanov N.V."/>
        </authorList>
    </citation>
    <scope>NUCLEOTIDE SEQUENCE [LARGE SCALE GENOMIC DNA]</scope>
</reference>
<dbReference type="KEGG" id="nta:107794786"/>
<reference evidence="2" key="2">
    <citation type="submission" date="2025-08" db="UniProtKB">
        <authorList>
            <consortium name="RefSeq"/>
        </authorList>
    </citation>
    <scope>IDENTIFICATION</scope>
</reference>
<dbReference type="GeneID" id="107794786"/>
<dbReference type="OMA" id="HPQSFNA"/>
<dbReference type="Proteomes" id="UP000790787">
    <property type="component" value="Chromosome 13"/>
</dbReference>
<evidence type="ECO:0008006" key="3">
    <source>
        <dbReference type="Google" id="ProtNLM"/>
    </source>
</evidence>
<organism evidence="1 2">
    <name type="scientific">Nicotiana tabacum</name>
    <name type="common">Common tobacco</name>
    <dbReference type="NCBI Taxonomy" id="4097"/>
    <lineage>
        <taxon>Eukaryota</taxon>
        <taxon>Viridiplantae</taxon>
        <taxon>Streptophyta</taxon>
        <taxon>Embryophyta</taxon>
        <taxon>Tracheophyta</taxon>
        <taxon>Spermatophyta</taxon>
        <taxon>Magnoliopsida</taxon>
        <taxon>eudicotyledons</taxon>
        <taxon>Gunneridae</taxon>
        <taxon>Pentapetalae</taxon>
        <taxon>asterids</taxon>
        <taxon>lamiids</taxon>
        <taxon>Solanales</taxon>
        <taxon>Solanaceae</taxon>
        <taxon>Nicotianoideae</taxon>
        <taxon>Nicotianeae</taxon>
        <taxon>Nicotiana</taxon>
    </lineage>
</organism>
<dbReference type="PaxDb" id="4097-A0A1S4A892"/>
<name>A0A1S4A892_TOBAC</name>
<evidence type="ECO:0000313" key="1">
    <source>
        <dbReference type="Proteomes" id="UP000790787"/>
    </source>
</evidence>
<dbReference type="RefSeq" id="XP_016472801.1">
    <property type="nucleotide sequence ID" value="XM_016617315.1"/>
</dbReference>
<evidence type="ECO:0000313" key="2">
    <source>
        <dbReference type="RefSeq" id="XP_016472801.1"/>
    </source>
</evidence>
<dbReference type="OrthoDB" id="1303733at2759"/>
<gene>
    <name evidence="2" type="primary">LOC107794786</name>
</gene>
<sequence>MDDYKYGSQMIQTARKPNIYKELIKKTLQFLVLVSLISFLLSYTYGFSFFFTYNFHFSALVFPLFAHVFDRKYMFLLCNGILAFLAKNLSCSSSSSDEQEDVLIKGKEEVEENKEEVAEVEETAACLLSDTEAVEEGNQVNMSIEELNKKIEEFIRKMKEEIRTEAMHSSLRE</sequence>
<protein>
    <recommendedName>
        <fullName evidence="3">Transmembrane protein</fullName>
    </recommendedName>
</protein>